<dbReference type="Pfam" id="PF00144">
    <property type="entry name" value="Beta-lactamase"/>
    <property type="match status" value="1"/>
</dbReference>
<evidence type="ECO:0000313" key="3">
    <source>
        <dbReference type="EMBL" id="SKB73147.1"/>
    </source>
</evidence>
<protein>
    <submittedName>
        <fullName evidence="3">Beta-lactamase</fullName>
    </submittedName>
</protein>
<dbReference type="EMBL" id="FUYS01000007">
    <property type="protein sequence ID" value="SKB73147.1"/>
    <property type="molecule type" value="Genomic_DNA"/>
</dbReference>
<evidence type="ECO:0000313" key="4">
    <source>
        <dbReference type="Proteomes" id="UP000190541"/>
    </source>
</evidence>
<dbReference type="Gene3D" id="3.40.710.10">
    <property type="entry name" value="DD-peptidase/beta-lactamase superfamily"/>
    <property type="match status" value="1"/>
</dbReference>
<dbReference type="PANTHER" id="PTHR43283">
    <property type="entry name" value="BETA-LACTAMASE-RELATED"/>
    <property type="match status" value="1"/>
</dbReference>
<sequence length="401" mass="44750">MKARISWLLFLSAASICCGQLAIGQTIYFPPPSAWQRQSPAQLGLNAAAIDQAVEFATGHEAKTVREGLLAQIHSFGREPLSDPIGPLKDRGGATGLIIYKGYIVAEWGNPSRVDMTHSVTKSFLSTVVGLAVDRHLIGSTLDTIAHAIPPIEIFGPGGNTPPEFIYPFESKHNRKLTWEVMLRQTSDWEGTLWDKPDWADRPQGNIDEWKTRDRHEPGAVWKYNDVRVNALALAATTIWRRPLPDVLKEYIMDPIGASNTWHWTGYHNSWIVLNGQAIQSVSGGGHWGGGLFINAYDMARFGLLTLHHGNWNGKQLISQQWIKQALTPTAANTGYGYMNWFLNTDKKLLPSAPETSWVHIGNGTNMIYCDPEHDLVVVARWIENKEMDGLIRNVLEALQK</sequence>
<dbReference type="SUPFAM" id="SSF56601">
    <property type="entry name" value="beta-lactamase/transpeptidase-like"/>
    <property type="match status" value="1"/>
</dbReference>
<gene>
    <name evidence="3" type="ORF">SAMN05660226_02865</name>
</gene>
<feature type="domain" description="Beta-lactamase-related" evidence="2">
    <location>
        <begin position="118"/>
        <end position="380"/>
    </location>
</feature>
<reference evidence="3 4" key="1">
    <citation type="submission" date="2017-02" db="EMBL/GenBank/DDBJ databases">
        <authorList>
            <person name="Peterson S.W."/>
        </authorList>
    </citation>
    <scope>NUCLEOTIDE SEQUENCE [LARGE SCALE GENOMIC DNA]</scope>
    <source>
        <strain evidence="3 4">DSM 22899</strain>
    </source>
</reference>
<dbReference type="RefSeq" id="WP_079717536.1">
    <property type="nucleotide sequence ID" value="NZ_FUYS01000007.1"/>
</dbReference>
<dbReference type="InterPro" id="IPR012338">
    <property type="entry name" value="Beta-lactam/transpept-like"/>
</dbReference>
<proteinExistence type="predicted"/>
<dbReference type="AlphaFoldDB" id="A0A1T5DN67"/>
<dbReference type="InterPro" id="IPR001466">
    <property type="entry name" value="Beta-lactam-related"/>
</dbReference>
<dbReference type="Proteomes" id="UP000190541">
    <property type="component" value="Unassembled WGS sequence"/>
</dbReference>
<organism evidence="3 4">
    <name type="scientific">Parapedobacter luteus</name>
    <dbReference type="NCBI Taxonomy" id="623280"/>
    <lineage>
        <taxon>Bacteria</taxon>
        <taxon>Pseudomonadati</taxon>
        <taxon>Bacteroidota</taxon>
        <taxon>Sphingobacteriia</taxon>
        <taxon>Sphingobacteriales</taxon>
        <taxon>Sphingobacteriaceae</taxon>
        <taxon>Parapedobacter</taxon>
    </lineage>
</organism>
<name>A0A1T5DN67_9SPHI</name>
<keyword evidence="1" id="KW-0378">Hydrolase</keyword>
<accession>A0A1T5DN67</accession>
<dbReference type="STRING" id="623280.SAMN05660226_02865"/>
<dbReference type="GO" id="GO:0016787">
    <property type="term" value="F:hydrolase activity"/>
    <property type="evidence" value="ECO:0007669"/>
    <property type="project" value="UniProtKB-KW"/>
</dbReference>
<evidence type="ECO:0000256" key="1">
    <source>
        <dbReference type="ARBA" id="ARBA00022801"/>
    </source>
</evidence>
<keyword evidence="4" id="KW-1185">Reference proteome</keyword>
<dbReference type="PANTHER" id="PTHR43283:SF11">
    <property type="entry name" value="BETA-LACTAMASE-RELATED DOMAIN-CONTAINING PROTEIN"/>
    <property type="match status" value="1"/>
</dbReference>
<evidence type="ECO:0000259" key="2">
    <source>
        <dbReference type="Pfam" id="PF00144"/>
    </source>
</evidence>
<dbReference type="InterPro" id="IPR050789">
    <property type="entry name" value="Diverse_Enzym_Activities"/>
</dbReference>
<dbReference type="OrthoDB" id="9773047at2"/>